<name>A0A9W7X863_9POAL</name>
<reference evidence="1 2" key="1">
    <citation type="submission" date="2022-10" db="EMBL/GenBank/DDBJ databases">
        <title>WGS assembly of Paspalum vaginatum 540-79.</title>
        <authorList>
            <person name="Sun G."/>
            <person name="Wase N."/>
            <person name="Shu S."/>
            <person name="Jenkins J."/>
            <person name="Zhou B."/>
            <person name="Torres-Rodriguez J."/>
            <person name="Chen C."/>
            <person name="Sandor L."/>
            <person name="Plott C."/>
            <person name="Yoshinga Y."/>
            <person name="Daum C."/>
            <person name="Qi P."/>
            <person name="Barry K."/>
            <person name="Lipzen A."/>
            <person name="Berry L."/>
            <person name="Pedersen C."/>
            <person name="Gottilla T."/>
            <person name="Foltz A."/>
            <person name="Yu H."/>
            <person name="O'Malley R."/>
            <person name="Zhang C."/>
            <person name="Devos K."/>
            <person name="Sigmon B."/>
            <person name="Yu B."/>
            <person name="Obata T."/>
            <person name="Schmutz J."/>
            <person name="Schnable J."/>
        </authorList>
    </citation>
    <scope>NUCLEOTIDE SEQUENCE [LARGE SCALE GENOMIC DNA]</scope>
    <source>
        <strain evidence="2">cv. 540-79</strain>
    </source>
</reference>
<dbReference type="AlphaFoldDB" id="A0A9W7X863"/>
<protein>
    <submittedName>
        <fullName evidence="1">Uncharacterized protein</fullName>
    </submittedName>
</protein>
<accession>A0A9W7X863</accession>
<comment type="caution">
    <text evidence="1">The sequence shown here is derived from an EMBL/GenBank/DDBJ whole genome shotgun (WGS) entry which is preliminary data.</text>
</comment>
<dbReference type="OrthoDB" id="657467at2759"/>
<keyword evidence="2" id="KW-1185">Reference proteome</keyword>
<proteinExistence type="predicted"/>
<sequence>MYYTNVTGYLFDNKTSPTAPNPSNECFHQLQVKDVTVYQERQVDSFTRAKAKRGISMLNASFDLLSGGGIMHSVTLRLDGILTTQTTSVGINTSTPTTYYCPQLVVGGDPDDPAYQGSANVPCTSDVQGGGSRLLMLAAVMVALVQTFVM</sequence>
<evidence type="ECO:0000313" key="2">
    <source>
        <dbReference type="Proteomes" id="UP001164776"/>
    </source>
</evidence>
<gene>
    <name evidence="1" type="ORF">BS78_K175900</name>
</gene>
<dbReference type="EMBL" id="MU630624">
    <property type="protein sequence ID" value="KAJ1253822.1"/>
    <property type="molecule type" value="Genomic_DNA"/>
</dbReference>
<dbReference type="Proteomes" id="UP001164776">
    <property type="component" value="Unassembled WGS sequence"/>
</dbReference>
<organism evidence="1 2">
    <name type="scientific">Paspalum vaginatum</name>
    <name type="common">seashore paspalum</name>
    <dbReference type="NCBI Taxonomy" id="158149"/>
    <lineage>
        <taxon>Eukaryota</taxon>
        <taxon>Viridiplantae</taxon>
        <taxon>Streptophyta</taxon>
        <taxon>Embryophyta</taxon>
        <taxon>Tracheophyta</taxon>
        <taxon>Spermatophyta</taxon>
        <taxon>Magnoliopsida</taxon>
        <taxon>Liliopsida</taxon>
        <taxon>Poales</taxon>
        <taxon>Poaceae</taxon>
        <taxon>PACMAD clade</taxon>
        <taxon>Panicoideae</taxon>
        <taxon>Andropogonodae</taxon>
        <taxon>Paspaleae</taxon>
        <taxon>Paspalinae</taxon>
        <taxon>Paspalum</taxon>
    </lineage>
</organism>
<evidence type="ECO:0000313" key="1">
    <source>
        <dbReference type="EMBL" id="KAJ1253822.1"/>
    </source>
</evidence>